<dbReference type="Pfam" id="PF13439">
    <property type="entry name" value="Glyco_transf_4"/>
    <property type="match status" value="1"/>
</dbReference>
<organism evidence="4">
    <name type="scientific">Sinomonas puerhi</name>
    <dbReference type="NCBI Taxonomy" id="3238584"/>
    <lineage>
        <taxon>Bacteria</taxon>
        <taxon>Bacillati</taxon>
        <taxon>Actinomycetota</taxon>
        <taxon>Actinomycetes</taxon>
        <taxon>Micrococcales</taxon>
        <taxon>Micrococcaceae</taxon>
        <taxon>Sinomonas</taxon>
    </lineage>
</organism>
<dbReference type="GO" id="GO:0016757">
    <property type="term" value="F:glycosyltransferase activity"/>
    <property type="evidence" value="ECO:0007669"/>
    <property type="project" value="UniProtKB-KW"/>
</dbReference>
<dbReference type="Gene3D" id="3.40.50.2000">
    <property type="entry name" value="Glycogen Phosphorylase B"/>
    <property type="match status" value="2"/>
</dbReference>
<dbReference type="PANTHER" id="PTHR12526">
    <property type="entry name" value="GLYCOSYLTRANSFERASE"/>
    <property type="match status" value="1"/>
</dbReference>
<sequence length="381" mass="39269">MAGASTVHDGAASRSAAPLAPPIALWAVPVPELGGVARHVLDTAAVGLPGWRLVVLCPEGALAEKLREAGAAVITGPFGPAAGFAASVRTLRRNVRALRPAVVHAHLAYADVISAVATIGTGAKYVTTEHGIAGDDAVYHGSAWKSRLMAAVHSLRLRRVSAVIAVSEATKRAMLAKWRPRQAVVVIPNGVDVEEVRARLLVTAPAGAAAAGSASVGDGPRLLSLSRLSAEKRIPDLLAAFAELRRTHPDATLTVAGEGPDRADLEARARELGLESVVSFPGFVDAGAAMGAADVVVQLSVWENCSYTLLDAVAAGLGVVATPVGGNPEILPERCLVAAEHSAAVAAAIALQADADKRPESVWVTRAEMARRTVGVYEEAM</sequence>
<dbReference type="EMBL" id="CP163302">
    <property type="protein sequence ID" value="XDP44272.1"/>
    <property type="molecule type" value="Genomic_DNA"/>
</dbReference>
<dbReference type="InterPro" id="IPR028098">
    <property type="entry name" value="Glyco_trans_4-like_N"/>
</dbReference>
<keyword evidence="1 4" id="KW-0328">Glycosyltransferase</keyword>
<dbReference type="AlphaFoldDB" id="A0AB39KZW5"/>
<accession>A0AB39KZW5</accession>
<feature type="domain" description="Glycosyltransferase subfamily 4-like N-terminal" evidence="3">
    <location>
        <begin position="34"/>
        <end position="194"/>
    </location>
</feature>
<dbReference type="SUPFAM" id="SSF53756">
    <property type="entry name" value="UDP-Glycosyltransferase/glycogen phosphorylase"/>
    <property type="match status" value="1"/>
</dbReference>
<evidence type="ECO:0000259" key="3">
    <source>
        <dbReference type="Pfam" id="PF13439"/>
    </source>
</evidence>
<evidence type="ECO:0000256" key="2">
    <source>
        <dbReference type="ARBA" id="ARBA00022679"/>
    </source>
</evidence>
<protein>
    <submittedName>
        <fullName evidence="4">Glycosyltransferase family 4 protein</fullName>
        <ecNumber evidence="4">2.4.-.-</ecNumber>
    </submittedName>
</protein>
<dbReference type="CDD" id="cd03801">
    <property type="entry name" value="GT4_PimA-like"/>
    <property type="match status" value="1"/>
</dbReference>
<gene>
    <name evidence="4" type="ORF">AB5L97_13435</name>
</gene>
<dbReference type="EC" id="2.4.-.-" evidence="4"/>
<keyword evidence="2 4" id="KW-0808">Transferase</keyword>
<dbReference type="KEGG" id="spue:AB5L97_13435"/>
<evidence type="ECO:0000256" key="1">
    <source>
        <dbReference type="ARBA" id="ARBA00022676"/>
    </source>
</evidence>
<dbReference type="PANTHER" id="PTHR12526:SF510">
    <property type="entry name" value="D-INOSITOL 3-PHOSPHATE GLYCOSYLTRANSFERASE"/>
    <property type="match status" value="1"/>
</dbReference>
<evidence type="ECO:0000313" key="4">
    <source>
        <dbReference type="EMBL" id="XDP44272.1"/>
    </source>
</evidence>
<dbReference type="Pfam" id="PF13692">
    <property type="entry name" value="Glyco_trans_1_4"/>
    <property type="match status" value="1"/>
</dbReference>
<name>A0AB39KZW5_9MICC</name>
<reference evidence="4" key="1">
    <citation type="submission" date="2024-07" db="EMBL/GenBank/DDBJ databases">
        <authorList>
            <person name="fu j."/>
        </authorList>
    </citation>
    <scope>NUCLEOTIDE SEQUENCE</scope>
    <source>
        <strain evidence="4">P10A9</strain>
    </source>
</reference>
<dbReference type="RefSeq" id="WP_369045035.1">
    <property type="nucleotide sequence ID" value="NZ_CP163302.1"/>
</dbReference>
<proteinExistence type="predicted"/>